<organism evidence="2 3">
    <name type="scientific">Taxus chinensis</name>
    <name type="common">Chinese yew</name>
    <name type="synonym">Taxus wallichiana var. chinensis</name>
    <dbReference type="NCBI Taxonomy" id="29808"/>
    <lineage>
        <taxon>Eukaryota</taxon>
        <taxon>Viridiplantae</taxon>
        <taxon>Streptophyta</taxon>
        <taxon>Embryophyta</taxon>
        <taxon>Tracheophyta</taxon>
        <taxon>Spermatophyta</taxon>
        <taxon>Pinopsida</taxon>
        <taxon>Pinidae</taxon>
        <taxon>Conifers II</taxon>
        <taxon>Cupressales</taxon>
        <taxon>Taxaceae</taxon>
        <taxon>Taxus</taxon>
    </lineage>
</organism>
<evidence type="ECO:0000313" key="3">
    <source>
        <dbReference type="Proteomes" id="UP000824469"/>
    </source>
</evidence>
<accession>A0AA38CI15</accession>
<sequence length="137" mass="15957">TQREEEKARNDALNEEMENKNEEKMEKKSCEQVQANYGPVKSESAAISVMRGSWRALTSIDQDVNEKSEEKHDIDEEKQVNHEEEDKDKERDQVKQEGDKAIEKGEDQGETRNMKMSSRVGEEDEIQRSNREIGRSR</sequence>
<dbReference type="AlphaFoldDB" id="A0AA38CI15"/>
<proteinExistence type="predicted"/>
<keyword evidence="3" id="KW-1185">Reference proteome</keyword>
<comment type="caution">
    <text evidence="2">The sequence shown here is derived from an EMBL/GenBank/DDBJ whole genome shotgun (WGS) entry which is preliminary data.</text>
</comment>
<feature type="non-terminal residue" evidence="2">
    <location>
        <position position="1"/>
    </location>
</feature>
<dbReference type="EMBL" id="JAHRHJ020000009">
    <property type="protein sequence ID" value="KAH9300765.1"/>
    <property type="molecule type" value="Genomic_DNA"/>
</dbReference>
<name>A0AA38CI15_TAXCH</name>
<feature type="compositionally biased region" description="Basic and acidic residues" evidence="1">
    <location>
        <begin position="64"/>
        <end position="113"/>
    </location>
</feature>
<feature type="region of interest" description="Disordered" evidence="1">
    <location>
        <begin position="60"/>
        <end position="137"/>
    </location>
</feature>
<reference evidence="2 3" key="1">
    <citation type="journal article" date="2021" name="Nat. Plants">
        <title>The Taxus genome provides insights into paclitaxel biosynthesis.</title>
        <authorList>
            <person name="Xiong X."/>
            <person name="Gou J."/>
            <person name="Liao Q."/>
            <person name="Li Y."/>
            <person name="Zhou Q."/>
            <person name="Bi G."/>
            <person name="Li C."/>
            <person name="Du R."/>
            <person name="Wang X."/>
            <person name="Sun T."/>
            <person name="Guo L."/>
            <person name="Liang H."/>
            <person name="Lu P."/>
            <person name="Wu Y."/>
            <person name="Zhang Z."/>
            <person name="Ro D.K."/>
            <person name="Shang Y."/>
            <person name="Huang S."/>
            <person name="Yan J."/>
        </authorList>
    </citation>
    <scope>NUCLEOTIDE SEQUENCE [LARGE SCALE GENOMIC DNA]</scope>
    <source>
        <strain evidence="2">Ta-2019</strain>
    </source>
</reference>
<dbReference type="Proteomes" id="UP000824469">
    <property type="component" value="Unassembled WGS sequence"/>
</dbReference>
<gene>
    <name evidence="2" type="ORF">KI387_012348</name>
</gene>
<feature type="non-terminal residue" evidence="2">
    <location>
        <position position="137"/>
    </location>
</feature>
<feature type="compositionally biased region" description="Basic and acidic residues" evidence="1">
    <location>
        <begin position="126"/>
        <end position="137"/>
    </location>
</feature>
<feature type="region of interest" description="Disordered" evidence="1">
    <location>
        <begin position="1"/>
        <end position="30"/>
    </location>
</feature>
<evidence type="ECO:0000256" key="1">
    <source>
        <dbReference type="SAM" id="MobiDB-lite"/>
    </source>
</evidence>
<protein>
    <submittedName>
        <fullName evidence="2">Uncharacterized protein</fullName>
    </submittedName>
</protein>
<evidence type="ECO:0000313" key="2">
    <source>
        <dbReference type="EMBL" id="KAH9300765.1"/>
    </source>
</evidence>